<keyword evidence="3" id="KW-1185">Reference proteome</keyword>
<name>A0ABP1DC53_9APHY</name>
<reference evidence="3" key="1">
    <citation type="submission" date="2024-04" db="EMBL/GenBank/DDBJ databases">
        <authorList>
            <person name="Shaw F."/>
            <person name="Minotto A."/>
        </authorList>
    </citation>
    <scope>NUCLEOTIDE SEQUENCE [LARGE SCALE GENOMIC DNA]</scope>
</reference>
<gene>
    <name evidence="2" type="ORF">GFSPODELE1_LOCUS5429</name>
</gene>
<protein>
    <submittedName>
        <fullName evidence="2">Uncharacterized protein</fullName>
    </submittedName>
</protein>
<dbReference type="Proteomes" id="UP001497453">
    <property type="component" value="Chromosome 3"/>
</dbReference>
<accession>A0ABP1DC53</accession>
<proteinExistence type="predicted"/>
<sequence length="264" mass="29389">MPVERSPKKRRSSQVNSSPTWLRPMSRPDFDVARRQSTRDAIETQSPEDEGRKTAAMRALGLPKASEVSLNTHPFDWPALEATLEELRYIKLSECSPEIQGDIYCIPSGISKKTTSCVVVDYMNAPGCDSITPGRSGYLYTNSKVFGGLAAAGQEIELCCRSGESAKFRYTGIYQIHATDVELSESGWKALRPQAHRQLLAMEGLGPGIPTSVPRLRLFILEFARHKKFMIDMLNDKQVQVKYPVGMTPSSPRKSQPSPSKKRP</sequence>
<feature type="region of interest" description="Disordered" evidence="1">
    <location>
        <begin position="1"/>
        <end position="53"/>
    </location>
</feature>
<evidence type="ECO:0000313" key="3">
    <source>
        <dbReference type="Proteomes" id="UP001497453"/>
    </source>
</evidence>
<evidence type="ECO:0000256" key="1">
    <source>
        <dbReference type="SAM" id="MobiDB-lite"/>
    </source>
</evidence>
<organism evidence="2 3">
    <name type="scientific">Somion occarium</name>
    <dbReference type="NCBI Taxonomy" id="3059160"/>
    <lineage>
        <taxon>Eukaryota</taxon>
        <taxon>Fungi</taxon>
        <taxon>Dikarya</taxon>
        <taxon>Basidiomycota</taxon>
        <taxon>Agaricomycotina</taxon>
        <taxon>Agaricomycetes</taxon>
        <taxon>Polyporales</taxon>
        <taxon>Cerrenaceae</taxon>
        <taxon>Somion</taxon>
    </lineage>
</organism>
<feature type="region of interest" description="Disordered" evidence="1">
    <location>
        <begin position="244"/>
        <end position="264"/>
    </location>
</feature>
<feature type="compositionally biased region" description="Low complexity" evidence="1">
    <location>
        <begin position="249"/>
        <end position="264"/>
    </location>
</feature>
<dbReference type="EMBL" id="OZ037946">
    <property type="protein sequence ID" value="CAL1705437.1"/>
    <property type="molecule type" value="Genomic_DNA"/>
</dbReference>
<feature type="compositionally biased region" description="Basic and acidic residues" evidence="1">
    <location>
        <begin position="26"/>
        <end position="42"/>
    </location>
</feature>
<evidence type="ECO:0000313" key="2">
    <source>
        <dbReference type="EMBL" id="CAL1705437.1"/>
    </source>
</evidence>